<feature type="coiled-coil region" evidence="1">
    <location>
        <begin position="185"/>
        <end position="233"/>
    </location>
</feature>
<feature type="region of interest" description="Disordered" evidence="2">
    <location>
        <begin position="245"/>
        <end position="312"/>
    </location>
</feature>
<sequence length="578" mass="67922">MSQQSKKNAEHMEWEQQEGDGGNNRGSKGIVEEGGKWGDGLEPEEQDVLEAAEKSRKSAATLGDGNSTQVSLRERKKLVLAFAEFVGSGEKLMEDMREQIYRYTNLTARVRDVVLKPVQQFVEQLAKRHRELDSGKWERIVMRMMRDHGIENFSELQAAISGAGRKERVADEEVEKSDNEWKFLQENWERQNDELRQRLEKARAEAEDLQLQLDAVQIEKEGCEKEMERLERAWKLERKTAKELRQMMEQSTGKEKRDQERSKLVIQERYRRPGTQSVDSRGSSSAWPEPESQKRGEAKRNGIMGRREIESEDGWRKKVEDWDFTSGDYVGMPRDSMGRERESVKLKETSGARKGKSETGSSVSKGSSSKMIQCLNKLMRANVLPEPAVFDKKGEVKEFKRSFLLKYRHVTERDEDLLAILEDKFLKGAARTLFKSLPKRFERPIEELFKEFAEKLKRRQGDREAEAYNEFEDLRRRPRQRMWEYCIEVEKWSRIAFPEMDEETLSQLRVTKLMKALRDDQMMQKLMNMKRHEVPKREQYEFIKDIVLQQENEDNRRQGFRKADRPAKSEWQGKKKSA</sequence>
<dbReference type="OMA" id="AYNEFED"/>
<feature type="compositionally biased region" description="Basic and acidic residues" evidence="2">
    <location>
        <begin position="291"/>
        <end position="312"/>
    </location>
</feature>
<feature type="region of interest" description="Disordered" evidence="2">
    <location>
        <begin position="553"/>
        <end position="578"/>
    </location>
</feature>
<dbReference type="STRING" id="6238.A8WLC0"/>
<feature type="region of interest" description="Disordered" evidence="2">
    <location>
        <begin position="1"/>
        <end position="68"/>
    </location>
</feature>
<feature type="compositionally biased region" description="Polar residues" evidence="2">
    <location>
        <begin position="274"/>
        <end position="286"/>
    </location>
</feature>
<organism evidence="3 4">
    <name type="scientific">Caenorhabditis briggsae</name>
    <dbReference type="NCBI Taxonomy" id="6238"/>
    <lineage>
        <taxon>Eukaryota</taxon>
        <taxon>Metazoa</taxon>
        <taxon>Ecdysozoa</taxon>
        <taxon>Nematoda</taxon>
        <taxon>Chromadorea</taxon>
        <taxon>Rhabditida</taxon>
        <taxon>Rhabditina</taxon>
        <taxon>Rhabditomorpha</taxon>
        <taxon>Rhabditoidea</taxon>
        <taxon>Rhabditidae</taxon>
        <taxon>Peloderinae</taxon>
        <taxon>Caenorhabditis</taxon>
    </lineage>
</organism>
<dbReference type="HOGENOM" id="CLU_016585_4_2_1"/>
<evidence type="ECO:0000313" key="3">
    <source>
        <dbReference type="EMBL" id="CAP21265.1"/>
    </source>
</evidence>
<keyword evidence="1" id="KW-0175">Coiled coil</keyword>
<dbReference type="GeneID" id="8590453"/>
<feature type="region of interest" description="Disordered" evidence="2">
    <location>
        <begin position="333"/>
        <end position="368"/>
    </location>
</feature>
<dbReference type="AlphaFoldDB" id="A8WLC0"/>
<dbReference type="EMBL" id="HE601105">
    <property type="protein sequence ID" value="CAP21265.1"/>
    <property type="molecule type" value="Genomic_DNA"/>
</dbReference>
<dbReference type="Proteomes" id="UP000008549">
    <property type="component" value="Unassembled WGS sequence"/>
</dbReference>
<protein>
    <submittedName>
        <fullName evidence="3">Protein CBR-RETR-1</fullName>
    </submittedName>
</protein>
<reference evidence="3 4" key="2">
    <citation type="journal article" date="2011" name="PLoS Genet.">
        <title>Caenorhabditis briggsae recombinant inbred line genotypes reveal inter-strain incompatibility and the evolution of recombination.</title>
        <authorList>
            <person name="Ross J.A."/>
            <person name="Koboldt D.C."/>
            <person name="Staisch J.E."/>
            <person name="Chamberlin H.M."/>
            <person name="Gupta B.P."/>
            <person name="Miller R.D."/>
            <person name="Baird S.E."/>
            <person name="Haag E.S."/>
        </authorList>
    </citation>
    <scope>NUCLEOTIDE SEQUENCE [LARGE SCALE GENOMIC DNA]</scope>
    <source>
        <strain evidence="3 4">AF16</strain>
    </source>
</reference>
<evidence type="ECO:0000313" key="5">
    <source>
        <dbReference type="WormBase" id="CBG24725"/>
    </source>
</evidence>
<dbReference type="KEGG" id="cbr:CBG_24725"/>
<proteinExistence type="predicted"/>
<accession>A8WLC0</accession>
<feature type="compositionally biased region" description="Acidic residues" evidence="2">
    <location>
        <begin position="41"/>
        <end position="50"/>
    </location>
</feature>
<evidence type="ECO:0000256" key="2">
    <source>
        <dbReference type="SAM" id="MobiDB-lite"/>
    </source>
</evidence>
<dbReference type="RefSeq" id="XP_002648450.1">
    <property type="nucleotide sequence ID" value="XM_002648404.1"/>
</dbReference>
<keyword evidence="4" id="KW-1185">Reference proteome</keyword>
<feature type="compositionally biased region" description="Basic and acidic residues" evidence="2">
    <location>
        <begin position="336"/>
        <end position="357"/>
    </location>
</feature>
<gene>
    <name evidence="3" type="primary">Cbr-retr-1</name>
    <name evidence="5" type="ORF">CBG24725</name>
    <name evidence="3" type="ORF">CBG_24725</name>
</gene>
<dbReference type="CTD" id="8590453"/>
<dbReference type="WormBase" id="CBG24725">
    <property type="protein sequence ID" value="CBP13007"/>
    <property type="gene ID" value="WBGene00042768"/>
</dbReference>
<name>A8WLC0_CAEBR</name>
<feature type="compositionally biased region" description="Basic and acidic residues" evidence="2">
    <location>
        <begin position="245"/>
        <end position="271"/>
    </location>
</feature>
<feature type="compositionally biased region" description="Low complexity" evidence="2">
    <location>
        <begin position="358"/>
        <end position="368"/>
    </location>
</feature>
<evidence type="ECO:0000256" key="1">
    <source>
        <dbReference type="SAM" id="Coils"/>
    </source>
</evidence>
<evidence type="ECO:0000313" key="4">
    <source>
        <dbReference type="Proteomes" id="UP000008549"/>
    </source>
</evidence>
<dbReference type="eggNOG" id="ENOG502SY8C">
    <property type="taxonomic scope" value="Eukaryota"/>
</dbReference>
<reference evidence="3 4" key="1">
    <citation type="journal article" date="2003" name="PLoS Biol.">
        <title>The genome sequence of Caenorhabditis briggsae: a platform for comparative genomics.</title>
        <authorList>
            <person name="Stein L.D."/>
            <person name="Bao Z."/>
            <person name="Blasiar D."/>
            <person name="Blumenthal T."/>
            <person name="Brent M.R."/>
            <person name="Chen N."/>
            <person name="Chinwalla A."/>
            <person name="Clarke L."/>
            <person name="Clee C."/>
            <person name="Coghlan A."/>
            <person name="Coulson A."/>
            <person name="D'Eustachio P."/>
            <person name="Fitch D.H."/>
            <person name="Fulton L.A."/>
            <person name="Fulton R.E."/>
            <person name="Griffiths-Jones S."/>
            <person name="Harris T.W."/>
            <person name="Hillier L.W."/>
            <person name="Kamath R."/>
            <person name="Kuwabara P.E."/>
            <person name="Mardis E.R."/>
            <person name="Marra M.A."/>
            <person name="Miner T.L."/>
            <person name="Minx P."/>
            <person name="Mullikin J.C."/>
            <person name="Plumb R.W."/>
            <person name="Rogers J."/>
            <person name="Schein J.E."/>
            <person name="Sohrmann M."/>
            <person name="Spieth J."/>
            <person name="Stajich J.E."/>
            <person name="Wei C."/>
            <person name="Willey D."/>
            <person name="Wilson R.K."/>
            <person name="Durbin R."/>
            <person name="Waterston R.H."/>
        </authorList>
    </citation>
    <scope>NUCLEOTIDE SEQUENCE [LARGE SCALE GENOMIC DNA]</scope>
    <source>
        <strain evidence="3 4">AF16</strain>
    </source>
</reference>